<accession>A0A139H8I9</accession>
<dbReference type="GO" id="GO:0015937">
    <property type="term" value="P:coenzyme A biosynthetic process"/>
    <property type="evidence" value="ECO:0007669"/>
    <property type="project" value="UniProtKB-KW"/>
</dbReference>
<keyword evidence="4" id="KW-0812">Transmembrane</keyword>
<name>A0A139H8I9_9PEZI</name>
<feature type="domain" description="Flavoprotein" evidence="5">
    <location>
        <begin position="73"/>
        <end position="296"/>
    </location>
</feature>
<reference evidence="6 7" key="1">
    <citation type="submission" date="2015-07" db="EMBL/GenBank/DDBJ databases">
        <title>Comparative genomics of the Sigatoka disease complex on banana suggests a link between parallel evolutionary changes in Pseudocercospora fijiensis and Pseudocercospora eumusae and increased virulence on the banana host.</title>
        <authorList>
            <person name="Chang T.-C."/>
            <person name="Salvucci A."/>
            <person name="Crous P.W."/>
            <person name="Stergiopoulos I."/>
        </authorList>
    </citation>
    <scope>NUCLEOTIDE SEQUENCE [LARGE SCALE GENOMIC DNA]</scope>
    <source>
        <strain evidence="6 7">CBS 114824</strain>
    </source>
</reference>
<dbReference type="SUPFAM" id="SSF52507">
    <property type="entry name" value="Homo-oligomeric flavin-containing Cys decarboxylases, HFCD"/>
    <property type="match status" value="1"/>
</dbReference>
<dbReference type="InterPro" id="IPR003382">
    <property type="entry name" value="Flavoprotein"/>
</dbReference>
<evidence type="ECO:0000256" key="1">
    <source>
        <dbReference type="ARBA" id="ARBA00022993"/>
    </source>
</evidence>
<keyword evidence="4" id="KW-0472">Membrane</keyword>
<dbReference type="Pfam" id="PF02441">
    <property type="entry name" value="Flavoprotein"/>
    <property type="match status" value="1"/>
</dbReference>
<dbReference type="GO" id="GO:0010181">
    <property type="term" value="F:FMN binding"/>
    <property type="evidence" value="ECO:0007669"/>
    <property type="project" value="TreeGrafter"/>
</dbReference>
<organism evidence="6 7">
    <name type="scientific">Pseudocercospora eumusae</name>
    <dbReference type="NCBI Taxonomy" id="321146"/>
    <lineage>
        <taxon>Eukaryota</taxon>
        <taxon>Fungi</taxon>
        <taxon>Dikarya</taxon>
        <taxon>Ascomycota</taxon>
        <taxon>Pezizomycotina</taxon>
        <taxon>Dothideomycetes</taxon>
        <taxon>Dothideomycetidae</taxon>
        <taxon>Mycosphaerellales</taxon>
        <taxon>Mycosphaerellaceae</taxon>
        <taxon>Pseudocercospora</taxon>
    </lineage>
</organism>
<dbReference type="GO" id="GO:0071513">
    <property type="term" value="C:phosphopantothenoylcysteine decarboxylase complex"/>
    <property type="evidence" value="ECO:0007669"/>
    <property type="project" value="TreeGrafter"/>
</dbReference>
<evidence type="ECO:0000256" key="3">
    <source>
        <dbReference type="SAM" id="MobiDB-lite"/>
    </source>
</evidence>
<evidence type="ECO:0000256" key="2">
    <source>
        <dbReference type="ARBA" id="ARBA00038350"/>
    </source>
</evidence>
<gene>
    <name evidence="6" type="ORF">AC578_9055</name>
</gene>
<protein>
    <recommendedName>
        <fullName evidence="5">Flavoprotein domain-containing protein</fullName>
    </recommendedName>
</protein>
<feature type="region of interest" description="Disordered" evidence="3">
    <location>
        <begin position="39"/>
        <end position="61"/>
    </location>
</feature>
<comment type="similarity">
    <text evidence="2">Belongs to the HFCD (homooligomeric flavin containing Cys decarboxylase) superfamily.</text>
</comment>
<dbReference type="Gene3D" id="3.40.50.1950">
    <property type="entry name" value="Flavin prenyltransferase-like"/>
    <property type="match status" value="1"/>
</dbReference>
<evidence type="ECO:0000256" key="4">
    <source>
        <dbReference type="SAM" id="Phobius"/>
    </source>
</evidence>
<dbReference type="EMBL" id="LFZN01000106">
    <property type="protein sequence ID" value="KXS98751.1"/>
    <property type="molecule type" value="Genomic_DNA"/>
</dbReference>
<dbReference type="OrthoDB" id="1532798at2759"/>
<dbReference type="AlphaFoldDB" id="A0A139H8I9"/>
<comment type="caution">
    <text evidence="6">The sequence shown here is derived from an EMBL/GenBank/DDBJ whole genome shotgun (WGS) entry which is preliminary data.</text>
</comment>
<sequence>MALWQETDKALAIAIRGAPSIIFLAGMAWWMSRSTKPRDFSGKAAPKGKLSNSDLPRPPVLKASDHANDHKVHLLLAATGSVATIKIPNIIQALSHHTNLSIRVIMTESASQFLQGQSHEQPSLLEISRLPNVDAVYRDEDEWHEPWVRGNNILHIELRRWADLMVIAPLSANALAKIANGFSDTLLYSAVRAWDTSGLIDAPRPGISLPYGDSPAQKGTEREGTGRKGIIVAPAMNTAMWNHPATAKHMNVLEGEWNIENGGWFEVLRPIEKKIACGDTGSGGMKEWQEIVKTIETRLSLTTSRDAESK</sequence>
<proteinExistence type="inferred from homology"/>
<keyword evidence="7" id="KW-1185">Reference proteome</keyword>
<dbReference type="STRING" id="321146.A0A139H8I9"/>
<dbReference type="PANTHER" id="PTHR14359:SF6">
    <property type="entry name" value="PHOSPHOPANTOTHENOYLCYSTEINE DECARBOXYLASE"/>
    <property type="match status" value="1"/>
</dbReference>
<evidence type="ECO:0000313" key="7">
    <source>
        <dbReference type="Proteomes" id="UP000070133"/>
    </source>
</evidence>
<dbReference type="Proteomes" id="UP000070133">
    <property type="component" value="Unassembled WGS sequence"/>
</dbReference>
<keyword evidence="1" id="KW-0173">Coenzyme A biosynthesis</keyword>
<dbReference type="GO" id="GO:0004633">
    <property type="term" value="F:phosphopantothenoylcysteine decarboxylase activity"/>
    <property type="evidence" value="ECO:0007669"/>
    <property type="project" value="TreeGrafter"/>
</dbReference>
<keyword evidence="4" id="KW-1133">Transmembrane helix</keyword>
<feature type="transmembrane region" description="Helical" evidence="4">
    <location>
        <begin position="12"/>
        <end position="31"/>
    </location>
</feature>
<evidence type="ECO:0000313" key="6">
    <source>
        <dbReference type="EMBL" id="KXS98751.1"/>
    </source>
</evidence>
<dbReference type="InterPro" id="IPR036551">
    <property type="entry name" value="Flavin_trans-like"/>
</dbReference>
<dbReference type="PANTHER" id="PTHR14359">
    <property type="entry name" value="HOMO-OLIGOMERIC FLAVIN CONTAINING CYS DECARBOXYLASE FAMILY"/>
    <property type="match status" value="1"/>
</dbReference>
<evidence type="ECO:0000259" key="5">
    <source>
        <dbReference type="Pfam" id="PF02441"/>
    </source>
</evidence>